<dbReference type="InterPro" id="IPR014541">
    <property type="entry name" value="Amdntrnsf_FN0238"/>
</dbReference>
<name>A0ABP7AKU0_9ACTN</name>
<dbReference type="SUPFAM" id="SSF55909">
    <property type="entry name" value="Pentein"/>
    <property type="match status" value="1"/>
</dbReference>
<dbReference type="RefSeq" id="WP_231488022.1">
    <property type="nucleotide sequence ID" value="NZ_BAAAZO010000012.1"/>
</dbReference>
<dbReference type="Gene3D" id="3.75.10.10">
    <property type="entry name" value="L-arginine/glycine Amidinotransferase, Chain A"/>
    <property type="match status" value="1"/>
</dbReference>
<dbReference type="EMBL" id="BAAAZO010000012">
    <property type="protein sequence ID" value="GAA3634749.1"/>
    <property type="molecule type" value="Genomic_DNA"/>
</dbReference>
<gene>
    <name evidence="1" type="ORF">GCM10022223_61420</name>
</gene>
<keyword evidence="2" id="KW-1185">Reference proteome</keyword>
<dbReference type="PANTHER" id="PTHR43224">
    <property type="entry name" value="AMIDINOTRANSFERASE"/>
    <property type="match status" value="1"/>
</dbReference>
<dbReference type="PIRSF" id="PIRSF028188">
    <property type="entry name" value="Amdntrnsf_FN0238"/>
    <property type="match status" value="1"/>
</dbReference>
<accession>A0ABP7AKU0</accession>
<reference evidence="2" key="1">
    <citation type="journal article" date="2019" name="Int. J. Syst. Evol. Microbiol.">
        <title>The Global Catalogue of Microorganisms (GCM) 10K type strain sequencing project: providing services to taxonomists for standard genome sequencing and annotation.</title>
        <authorList>
            <consortium name="The Broad Institute Genomics Platform"/>
            <consortium name="The Broad Institute Genome Sequencing Center for Infectious Disease"/>
            <person name="Wu L."/>
            <person name="Ma J."/>
        </authorList>
    </citation>
    <scope>NUCLEOTIDE SEQUENCE [LARGE SCALE GENOMIC DNA]</scope>
    <source>
        <strain evidence="2">JCM 16902</strain>
    </source>
</reference>
<evidence type="ECO:0000313" key="1">
    <source>
        <dbReference type="EMBL" id="GAA3634749.1"/>
    </source>
</evidence>
<dbReference type="Proteomes" id="UP001501074">
    <property type="component" value="Unassembled WGS sequence"/>
</dbReference>
<sequence length="317" mass="34307">MPLFPPEAGLHQAPSAVVMVRPHLFRSNPATMADNGFQRESGGSAAMDAWRETTAVADALRGHGVEVHLFEDPTDRTPDSVFPNNWFTTHPDGTVVLYPMYVANRRLERRDDVVELLRERYRVRRVVDLALGAAPGVALEGTGALVLDHVARTAYVCRSHRTDTRLVARFCDELGYEAVVFDAADRGEAVYHTNVMMAVGTTFAVIGASLVDEGDRPVVLESLEASGRDVIRLSREQIRRFAGNCLELTGPAGSVLALSVTAHAALTGRQRARLAEHTTLVPLSVPTIETAGGSVRCMLAGIHLEPTAVLSPRPSAI</sequence>
<comment type="caution">
    <text evidence="1">The sequence shown here is derived from an EMBL/GenBank/DDBJ whole genome shotgun (WGS) entry which is preliminary data.</text>
</comment>
<dbReference type="Pfam" id="PF19420">
    <property type="entry name" value="DDAH_eukar"/>
    <property type="match status" value="1"/>
</dbReference>
<dbReference type="PANTHER" id="PTHR43224:SF1">
    <property type="entry name" value="AMIDINOTRANSFERASE"/>
    <property type="match status" value="1"/>
</dbReference>
<evidence type="ECO:0000313" key="2">
    <source>
        <dbReference type="Proteomes" id="UP001501074"/>
    </source>
</evidence>
<proteinExistence type="predicted"/>
<protein>
    <submittedName>
        <fullName evidence="1">Arginine deiminase-related protein</fullName>
    </submittedName>
</protein>
<organism evidence="1 2">
    <name type="scientific">Kineosporia mesophila</name>
    <dbReference type="NCBI Taxonomy" id="566012"/>
    <lineage>
        <taxon>Bacteria</taxon>
        <taxon>Bacillati</taxon>
        <taxon>Actinomycetota</taxon>
        <taxon>Actinomycetes</taxon>
        <taxon>Kineosporiales</taxon>
        <taxon>Kineosporiaceae</taxon>
        <taxon>Kineosporia</taxon>
    </lineage>
</organism>
<dbReference type="NCBIfam" id="NF046062">
    <property type="entry name" value="citrull_CtlX"/>
    <property type="match status" value="1"/>
</dbReference>